<name>C5FVQ8_ARTOC</name>
<evidence type="ECO:0000313" key="5">
    <source>
        <dbReference type="Proteomes" id="UP000002035"/>
    </source>
</evidence>
<feature type="region of interest" description="Disordered" evidence="2">
    <location>
        <begin position="713"/>
        <end position="757"/>
    </location>
</feature>
<protein>
    <submittedName>
        <fullName evidence="4">Chromo domain-containing protein</fullName>
    </submittedName>
</protein>
<feature type="compositionally biased region" description="Polar residues" evidence="2">
    <location>
        <begin position="475"/>
        <end position="484"/>
    </location>
</feature>
<dbReference type="CDD" id="cd18966">
    <property type="entry name" value="chromodomain"/>
    <property type="match status" value="1"/>
</dbReference>
<dbReference type="OrthoDB" id="1918685at2759"/>
<evidence type="ECO:0000256" key="1">
    <source>
        <dbReference type="ARBA" id="ARBA00011353"/>
    </source>
</evidence>
<feature type="compositionally biased region" description="Polar residues" evidence="2">
    <location>
        <begin position="736"/>
        <end position="751"/>
    </location>
</feature>
<dbReference type="STRING" id="554155.C5FVQ8"/>
<dbReference type="VEuPathDB" id="FungiDB:MCYG_06811"/>
<feature type="compositionally biased region" description="Basic and acidic residues" evidence="2">
    <location>
        <begin position="166"/>
        <end position="180"/>
    </location>
</feature>
<keyword evidence="5" id="KW-1185">Reference proteome</keyword>
<dbReference type="PANTHER" id="PTHR23330:SF9">
    <property type="entry name" value="PROLINE-RICH PROTEIN 11"/>
    <property type="match status" value="1"/>
</dbReference>
<feature type="compositionally biased region" description="Polar residues" evidence="2">
    <location>
        <begin position="429"/>
        <end position="442"/>
    </location>
</feature>
<feature type="compositionally biased region" description="Polar residues" evidence="2">
    <location>
        <begin position="396"/>
        <end position="405"/>
    </location>
</feature>
<dbReference type="RefSeq" id="XP_002844847.1">
    <property type="nucleotide sequence ID" value="XM_002844801.1"/>
</dbReference>
<accession>C5FVQ8</accession>
<reference evidence="5" key="1">
    <citation type="journal article" date="2012" name="MBio">
        <title>Comparative genome analysis of Trichophyton rubrum and related dermatophytes reveals candidate genes involved in infection.</title>
        <authorList>
            <person name="Martinez D.A."/>
            <person name="Oliver B.G."/>
            <person name="Graeser Y."/>
            <person name="Goldberg J.M."/>
            <person name="Li W."/>
            <person name="Martinez-Rossi N.M."/>
            <person name="Monod M."/>
            <person name="Shelest E."/>
            <person name="Barton R.C."/>
            <person name="Birch E."/>
            <person name="Brakhage A.A."/>
            <person name="Chen Z."/>
            <person name="Gurr S.J."/>
            <person name="Heiman D."/>
            <person name="Heitman J."/>
            <person name="Kosti I."/>
            <person name="Rossi A."/>
            <person name="Saif S."/>
            <person name="Samalova M."/>
            <person name="Saunders C.W."/>
            <person name="Shea T."/>
            <person name="Summerbell R.C."/>
            <person name="Xu J."/>
            <person name="Young S."/>
            <person name="Zeng Q."/>
            <person name="Birren B.W."/>
            <person name="Cuomo C.A."/>
            <person name="White T.C."/>
        </authorList>
    </citation>
    <scope>NUCLEOTIDE SEQUENCE [LARGE SCALE GENOMIC DNA]</scope>
    <source>
        <strain evidence="5">ATCC MYA-4605 / CBS 113480</strain>
    </source>
</reference>
<dbReference type="PROSITE" id="PS50013">
    <property type="entry name" value="CHROMO_2"/>
    <property type="match status" value="1"/>
</dbReference>
<dbReference type="GeneID" id="9222237"/>
<dbReference type="EMBL" id="DS995706">
    <property type="protein sequence ID" value="EEQ33992.1"/>
    <property type="molecule type" value="Genomic_DNA"/>
</dbReference>
<dbReference type="InterPro" id="IPR016197">
    <property type="entry name" value="Chromo-like_dom_sf"/>
</dbReference>
<organism evidence="4 5">
    <name type="scientific">Arthroderma otae (strain ATCC MYA-4605 / CBS 113480)</name>
    <name type="common">Microsporum canis</name>
    <dbReference type="NCBI Taxonomy" id="554155"/>
    <lineage>
        <taxon>Eukaryota</taxon>
        <taxon>Fungi</taxon>
        <taxon>Dikarya</taxon>
        <taxon>Ascomycota</taxon>
        <taxon>Pezizomycotina</taxon>
        <taxon>Eurotiomycetes</taxon>
        <taxon>Eurotiomycetidae</taxon>
        <taxon>Onygenales</taxon>
        <taxon>Arthrodermataceae</taxon>
        <taxon>Microsporum</taxon>
    </lineage>
</organism>
<feature type="region of interest" description="Disordered" evidence="2">
    <location>
        <begin position="1"/>
        <end position="30"/>
    </location>
</feature>
<feature type="compositionally biased region" description="Polar residues" evidence="2">
    <location>
        <begin position="257"/>
        <end position="271"/>
    </location>
</feature>
<feature type="domain" description="Chromo" evidence="3">
    <location>
        <begin position="31"/>
        <end position="91"/>
    </location>
</feature>
<dbReference type="Proteomes" id="UP000002035">
    <property type="component" value="Unassembled WGS sequence"/>
</dbReference>
<dbReference type="eggNOG" id="ENOG502STGS">
    <property type="taxonomic scope" value="Eukaryota"/>
</dbReference>
<evidence type="ECO:0000313" key="4">
    <source>
        <dbReference type="EMBL" id="EEQ33992.1"/>
    </source>
</evidence>
<dbReference type="InterPro" id="IPR000953">
    <property type="entry name" value="Chromo/chromo_shadow_dom"/>
</dbReference>
<feature type="region of interest" description="Disordered" evidence="2">
    <location>
        <begin position="130"/>
        <end position="497"/>
    </location>
</feature>
<dbReference type="SMART" id="SM00298">
    <property type="entry name" value="CHROMO"/>
    <property type="match status" value="1"/>
</dbReference>
<dbReference type="HOGENOM" id="CLU_009138_0_0_1"/>
<gene>
    <name evidence="4" type="ORF">MCYG_06811</name>
</gene>
<proteinExistence type="predicted"/>
<dbReference type="GO" id="GO:0005737">
    <property type="term" value="C:cytoplasm"/>
    <property type="evidence" value="ECO:0007669"/>
    <property type="project" value="TreeGrafter"/>
</dbReference>
<dbReference type="InterPro" id="IPR023780">
    <property type="entry name" value="Chromo_domain"/>
</dbReference>
<dbReference type="AlphaFoldDB" id="C5FVQ8"/>
<evidence type="ECO:0000256" key="2">
    <source>
        <dbReference type="SAM" id="MobiDB-lite"/>
    </source>
</evidence>
<sequence>MASQLAIDRDEDGEDDISVTSTAASEPREEYNITGVLAERIADNGELEYLVSWENYPIHRSSWEPAENFGDPETTLKEWNEKKEAIKKGTEPKFDLVAFEKLLVEVETATLRRKRKRRLKRMRLGLACGNESEDASVKHRKTADGVRNDCSSSSSDESTKDSSPASRKERARLLPKEKSTPARKSSVGATSNLDAGNGRTFKTALRKASQPAKQLKIPPSSAPKLPQTAPPPIKVPVKVGHRLPIRNPPTHIEPPQNGEQAVQSSTQNSPISMPPKKSAFPFARSTARRGGPTAVATGRRESQKPPSDGRFRTISTQRKHYKMSRAERAPDISQLDLRPPSEWLTATGRSTLPERLMARKRPRSPSLSPRVEDLFVVQDDDQNSTSNLSAAEPPKDSNNTGTPKPTLQGPVKSPELHTAQIPKIHPKSVSAQPQQQRVSAFSESPKKPPLPVLYRIDSHGISPRMGEYGDDSRTSELPQSNMRNVDTRNSRNAPLQDSTHEFQGNRITGISPLTGYKRSWDNGDVMVHLVFSVQAMSIGDVRIVGLPSATKHALLSLKKDKQVIINLGQVCSPDQYHQLRPTLFDYGHILPFEDTSSEVDNLAEYLFNKRSAAVWNSPISGYSRNIVVYPSEAREWRFLNANRSCPLSAHLRLVVTSLFKIPNSGKPHPLPPLLPPPPPPPPPTLPNAVPLVERSTKDTVEFLIGGVRPQIATSTATDTPNLLPLREPPRGIPLTSHESLPLQASSSSQEATPKPLPKRTRDLDVVAYFKNHYGISFEQLTLTQKHKNIKHVFYLLFPSEMAEERELVQNFLRLNRILPYSHETRGDWDRFVKEVTEPTEETQGVILSHQKFKAYDCMPKLQILLHHQAIMFSISLARPIKWVDDNPHILRLFPDGCVILMTEDFILHDCKNALKVVEWIYSNFWDNNVKHGPKLFFRPNIRDWLHELWPTWHDENLYHFSCFVNALIPDSTGGQYSTYREASPESLDGETDDEGQHHVIISTCHLPGYGSRSEQDHPNIPKGLTQEERNIDHLVEYFAGWAITNVENFRYFPVLTHRVLQPRWKNWSHVEVFNYTEFYSRYMKADIEAAAEPTQIRMANVDL</sequence>
<feature type="compositionally biased region" description="Low complexity" evidence="2">
    <location>
        <begin position="148"/>
        <end position="165"/>
    </location>
</feature>
<dbReference type="PANTHER" id="PTHR23330">
    <property type="entry name" value="P300 TRANSCRIPTIONAL COFACTOR JMY-RELATED"/>
    <property type="match status" value="1"/>
</dbReference>
<comment type="subunit">
    <text evidence="1">Component of the NuA4 histone acetyltransferase complex.</text>
</comment>
<dbReference type="GO" id="GO:0006338">
    <property type="term" value="P:chromatin remodeling"/>
    <property type="evidence" value="ECO:0007669"/>
    <property type="project" value="UniProtKB-ARBA"/>
</dbReference>
<dbReference type="OMA" id="WKIMFRP"/>
<feature type="compositionally biased region" description="Basic and acidic residues" evidence="2">
    <location>
        <begin position="298"/>
        <end position="311"/>
    </location>
</feature>
<evidence type="ECO:0000259" key="3">
    <source>
        <dbReference type="PROSITE" id="PS50013"/>
    </source>
</evidence>
<dbReference type="SUPFAM" id="SSF54160">
    <property type="entry name" value="Chromo domain-like"/>
    <property type="match status" value="1"/>
</dbReference>
<dbReference type="Pfam" id="PF00385">
    <property type="entry name" value="Chromo"/>
    <property type="match status" value="1"/>
</dbReference>
<dbReference type="Gene3D" id="2.40.50.40">
    <property type="match status" value="1"/>
</dbReference>